<evidence type="ECO:0000259" key="2">
    <source>
        <dbReference type="PROSITE" id="PS51677"/>
    </source>
</evidence>
<dbReference type="SUPFAM" id="SSF88713">
    <property type="entry name" value="Glycoside hydrolase/deacetylase"/>
    <property type="match status" value="1"/>
</dbReference>
<reference evidence="3" key="1">
    <citation type="submission" date="2022-08" db="EMBL/GenBank/DDBJ databases">
        <title>Draft genome sequence of Lysinibacillus sp. strain KH24.</title>
        <authorList>
            <person name="Kanbe H."/>
            <person name="Itoh H."/>
        </authorList>
    </citation>
    <scope>NUCLEOTIDE SEQUENCE</scope>
    <source>
        <strain evidence="3">KH24</strain>
    </source>
</reference>
<evidence type="ECO:0000313" key="3">
    <source>
        <dbReference type="EMBL" id="GLC89145.1"/>
    </source>
</evidence>
<proteinExistence type="predicted"/>
<feature type="signal peptide" evidence="1">
    <location>
        <begin position="1"/>
        <end position="23"/>
    </location>
</feature>
<dbReference type="EMBL" id="BRZA01000002">
    <property type="protein sequence ID" value="GLC89145.1"/>
    <property type="molecule type" value="Genomic_DNA"/>
</dbReference>
<keyword evidence="1" id="KW-0732">Signal</keyword>
<evidence type="ECO:0000313" key="4">
    <source>
        <dbReference type="Proteomes" id="UP001065593"/>
    </source>
</evidence>
<comment type="caution">
    <text evidence="3">The sequence shown here is derived from an EMBL/GenBank/DDBJ whole genome shotgun (WGS) entry which is preliminary data.</text>
</comment>
<keyword evidence="4" id="KW-1185">Reference proteome</keyword>
<gene>
    <name evidence="3" type="ORF">LYSBPC_22720</name>
</gene>
<sequence>MKKWLLLLLFACLCTSAVFYVKASTLENKGRKYYEEAGQIVWEIDTKEKMIALTFDDGPHRQYTADILNVLAKYQAKATFFIVGANAEKNPELILRMYEEGHELANHTFTHPLKKTNVPALLQEIEQTNAVIYSITGFKPHLFRPVEGQYTDAMIEGITKAGYKVVMWSWHLDTMDWKSPGTNRIVRTVLKGAKQGNIVLFHDGGGNRQQTVKALAHILPELEKQGYRFVTVSELVEAQEK</sequence>
<dbReference type="RefSeq" id="WP_264988888.1">
    <property type="nucleotide sequence ID" value="NZ_BRZA01000002.1"/>
</dbReference>
<dbReference type="PROSITE" id="PS51677">
    <property type="entry name" value="NODB"/>
    <property type="match status" value="1"/>
</dbReference>
<accession>A0ABQ5NLB2</accession>
<evidence type="ECO:0000256" key="1">
    <source>
        <dbReference type="SAM" id="SignalP"/>
    </source>
</evidence>
<dbReference type="InterPro" id="IPR011330">
    <property type="entry name" value="Glyco_hydro/deAcase_b/a-brl"/>
</dbReference>
<dbReference type="PANTHER" id="PTHR10587">
    <property type="entry name" value="GLYCOSYL TRANSFERASE-RELATED"/>
    <property type="match status" value="1"/>
</dbReference>
<dbReference type="CDD" id="cd10917">
    <property type="entry name" value="CE4_NodB_like_6s_7s"/>
    <property type="match status" value="1"/>
</dbReference>
<protein>
    <submittedName>
        <fullName evidence="3">Polysaccharide deacetylase family sporulation protein PdaB</fullName>
    </submittedName>
</protein>
<dbReference type="Pfam" id="PF01522">
    <property type="entry name" value="Polysacc_deac_1"/>
    <property type="match status" value="1"/>
</dbReference>
<dbReference type="Proteomes" id="UP001065593">
    <property type="component" value="Unassembled WGS sequence"/>
</dbReference>
<dbReference type="InterPro" id="IPR050248">
    <property type="entry name" value="Polysacc_deacetylase_ArnD"/>
</dbReference>
<feature type="domain" description="NodB homology" evidence="2">
    <location>
        <begin position="49"/>
        <end position="230"/>
    </location>
</feature>
<dbReference type="Gene3D" id="3.20.20.370">
    <property type="entry name" value="Glycoside hydrolase/deacetylase"/>
    <property type="match status" value="1"/>
</dbReference>
<name>A0ABQ5NLB2_9BACI</name>
<feature type="chain" id="PRO_5046850434" evidence="1">
    <location>
        <begin position="24"/>
        <end position="241"/>
    </location>
</feature>
<dbReference type="InterPro" id="IPR002509">
    <property type="entry name" value="NODB_dom"/>
</dbReference>
<organism evidence="3 4">
    <name type="scientific">Lysinibacillus piscis</name>
    <dbReference type="NCBI Taxonomy" id="2518931"/>
    <lineage>
        <taxon>Bacteria</taxon>
        <taxon>Bacillati</taxon>
        <taxon>Bacillota</taxon>
        <taxon>Bacilli</taxon>
        <taxon>Bacillales</taxon>
        <taxon>Bacillaceae</taxon>
        <taxon>Lysinibacillus</taxon>
    </lineage>
</organism>